<proteinExistence type="predicted"/>
<organism evidence="1 2">
    <name type="scientific">Mesorhabditis belari</name>
    <dbReference type="NCBI Taxonomy" id="2138241"/>
    <lineage>
        <taxon>Eukaryota</taxon>
        <taxon>Metazoa</taxon>
        <taxon>Ecdysozoa</taxon>
        <taxon>Nematoda</taxon>
        <taxon>Chromadorea</taxon>
        <taxon>Rhabditida</taxon>
        <taxon>Rhabditina</taxon>
        <taxon>Rhabditomorpha</taxon>
        <taxon>Rhabditoidea</taxon>
        <taxon>Rhabditidae</taxon>
        <taxon>Mesorhabditinae</taxon>
        <taxon>Mesorhabditis</taxon>
    </lineage>
</organism>
<reference evidence="2" key="1">
    <citation type="submission" date="2024-02" db="UniProtKB">
        <authorList>
            <consortium name="WormBaseParasite"/>
        </authorList>
    </citation>
    <scope>IDENTIFICATION</scope>
</reference>
<dbReference type="WBParaSite" id="MBELARI_LOCUS2882">
    <property type="protein sequence ID" value="MBELARI_LOCUS2882"/>
    <property type="gene ID" value="MBELARI_LOCUS2882"/>
</dbReference>
<accession>A0AAF3F8C9</accession>
<name>A0AAF3F8C9_9BILA</name>
<dbReference type="Proteomes" id="UP000887575">
    <property type="component" value="Unassembled WGS sequence"/>
</dbReference>
<protein>
    <submittedName>
        <fullName evidence="2">Uncharacterized protein</fullName>
    </submittedName>
</protein>
<evidence type="ECO:0000313" key="2">
    <source>
        <dbReference type="WBParaSite" id="MBELARI_LOCUS2882"/>
    </source>
</evidence>
<evidence type="ECO:0000313" key="1">
    <source>
        <dbReference type="Proteomes" id="UP000887575"/>
    </source>
</evidence>
<keyword evidence="1" id="KW-1185">Reference proteome</keyword>
<dbReference type="AlphaFoldDB" id="A0AAF3F8C9"/>
<sequence length="81" mass="9678">MRRILTKKWTVFGQRSLRFSMERSRSIKRIKYIHRYTLVKGRAHSEKKGCSEPGVSCFQAIHKLDDWIYTEPTEESNYVVI</sequence>